<evidence type="ECO:0000256" key="1">
    <source>
        <dbReference type="ARBA" id="ARBA00023002"/>
    </source>
</evidence>
<proteinExistence type="predicted"/>
<name>A0A1G7EQ75_9RHOB</name>
<dbReference type="InterPro" id="IPR050268">
    <property type="entry name" value="NADH-dep_flavin_reductase"/>
</dbReference>
<dbReference type="PANTHER" id="PTHR30466:SF1">
    <property type="entry name" value="FMN REDUCTASE (NADH) RUTF"/>
    <property type="match status" value="1"/>
</dbReference>
<dbReference type="AlphaFoldDB" id="A0A1G7EQ75"/>
<organism evidence="3 4">
    <name type="scientific">Paracoccus isoporae</name>
    <dbReference type="NCBI Taxonomy" id="591205"/>
    <lineage>
        <taxon>Bacteria</taxon>
        <taxon>Pseudomonadati</taxon>
        <taxon>Pseudomonadota</taxon>
        <taxon>Alphaproteobacteria</taxon>
        <taxon>Rhodobacterales</taxon>
        <taxon>Paracoccaceae</taxon>
        <taxon>Paracoccus</taxon>
    </lineage>
</organism>
<dbReference type="GO" id="GO:0010181">
    <property type="term" value="F:FMN binding"/>
    <property type="evidence" value="ECO:0007669"/>
    <property type="project" value="InterPro"/>
</dbReference>
<feature type="domain" description="Flavin reductase like" evidence="2">
    <location>
        <begin position="18"/>
        <end position="159"/>
    </location>
</feature>
<dbReference type="STRING" id="591205.SAMN05421538_10941"/>
<keyword evidence="1" id="KW-0560">Oxidoreductase</keyword>
<dbReference type="GO" id="GO:0042602">
    <property type="term" value="F:riboflavin reductase (NADPH) activity"/>
    <property type="evidence" value="ECO:0007669"/>
    <property type="project" value="TreeGrafter"/>
</dbReference>
<dbReference type="RefSeq" id="WP_090524635.1">
    <property type="nucleotide sequence ID" value="NZ_FNAH01000009.1"/>
</dbReference>
<dbReference type="PANTHER" id="PTHR30466">
    <property type="entry name" value="FLAVIN REDUCTASE"/>
    <property type="match status" value="1"/>
</dbReference>
<keyword evidence="4" id="KW-1185">Reference proteome</keyword>
<reference evidence="3 4" key="1">
    <citation type="submission" date="2016-10" db="EMBL/GenBank/DDBJ databases">
        <authorList>
            <person name="de Groot N.N."/>
        </authorList>
    </citation>
    <scope>NUCLEOTIDE SEQUENCE [LARGE SCALE GENOMIC DNA]</scope>
    <source>
        <strain evidence="3 4">DSM 22220</strain>
    </source>
</reference>
<dbReference type="Gene3D" id="2.30.110.10">
    <property type="entry name" value="Electron Transport, Fmn-binding Protein, Chain A"/>
    <property type="match status" value="1"/>
</dbReference>
<protein>
    <submittedName>
        <fullName evidence="3">NADH-FMN oxidoreductase RutF, flavin reductase (DIM6/NTAB) family</fullName>
    </submittedName>
</protein>
<accession>A0A1G7EQ75</accession>
<evidence type="ECO:0000313" key="3">
    <source>
        <dbReference type="EMBL" id="SDE65596.1"/>
    </source>
</evidence>
<dbReference type="InterPro" id="IPR002563">
    <property type="entry name" value="Flavin_Rdtase-like_dom"/>
</dbReference>
<evidence type="ECO:0000313" key="4">
    <source>
        <dbReference type="Proteomes" id="UP000199344"/>
    </source>
</evidence>
<dbReference type="SMART" id="SM00903">
    <property type="entry name" value="Flavin_Reduct"/>
    <property type="match status" value="1"/>
</dbReference>
<sequence>MTVFAPDHAHAREFRDALGSFATGVTVVTIASPRGPQGLTANSFASLSLAPPLVLWSPGKFSRRHDLFAEAGHFSVHVLADGQKSLADRFTRGGDQFAGLEVTRSPEEVPVIPGVLTRFDCAREAAHDAGDHTLVIGRVLRVETGEGAPLVFAQGQWGRHLPG</sequence>
<dbReference type="SUPFAM" id="SSF50475">
    <property type="entry name" value="FMN-binding split barrel"/>
    <property type="match status" value="1"/>
</dbReference>
<dbReference type="Proteomes" id="UP000199344">
    <property type="component" value="Unassembled WGS sequence"/>
</dbReference>
<dbReference type="Pfam" id="PF01613">
    <property type="entry name" value="Flavin_Reduct"/>
    <property type="match status" value="1"/>
</dbReference>
<dbReference type="InterPro" id="IPR012349">
    <property type="entry name" value="Split_barrel_FMN-bd"/>
</dbReference>
<gene>
    <name evidence="3" type="ORF">SAMN05421538_10941</name>
</gene>
<evidence type="ECO:0000259" key="2">
    <source>
        <dbReference type="SMART" id="SM00903"/>
    </source>
</evidence>
<dbReference type="EMBL" id="FNAH01000009">
    <property type="protein sequence ID" value="SDE65596.1"/>
    <property type="molecule type" value="Genomic_DNA"/>
</dbReference>
<dbReference type="OrthoDB" id="9792858at2"/>